<accession>A0A167R736</accession>
<dbReference type="OrthoDB" id="443318at2759"/>
<proteinExistence type="predicted"/>
<dbReference type="Gene3D" id="3.40.50.2000">
    <property type="entry name" value="Glycogen Phosphorylase B"/>
    <property type="match status" value="2"/>
</dbReference>
<keyword evidence="7" id="KW-1185">Reference proteome</keyword>
<name>A0A167R736_CALVF</name>
<keyword evidence="6" id="KW-0808">Transferase</keyword>
<feature type="domain" description="Glycosyltransferase subfamily 4-like N-terminal" evidence="5">
    <location>
        <begin position="54"/>
        <end position="238"/>
    </location>
</feature>
<dbReference type="Pfam" id="PF00534">
    <property type="entry name" value="Glycos_transf_1"/>
    <property type="match status" value="1"/>
</dbReference>
<protein>
    <submittedName>
        <fullName evidence="6">Glycosyltransferase family 4 protein</fullName>
    </submittedName>
</protein>
<feature type="domain" description="Glycosyl transferase family 1" evidence="4">
    <location>
        <begin position="294"/>
        <end position="427"/>
    </location>
</feature>
<evidence type="ECO:0000313" key="7">
    <source>
        <dbReference type="Proteomes" id="UP000076738"/>
    </source>
</evidence>
<dbReference type="InterPro" id="IPR050194">
    <property type="entry name" value="Glycosyltransferase_grp1"/>
</dbReference>
<dbReference type="PANTHER" id="PTHR45947">
    <property type="entry name" value="SULFOQUINOVOSYL TRANSFERASE SQD2"/>
    <property type="match status" value="1"/>
</dbReference>
<evidence type="ECO:0000259" key="4">
    <source>
        <dbReference type="Pfam" id="PF00534"/>
    </source>
</evidence>
<dbReference type="Pfam" id="PF13439">
    <property type="entry name" value="Glyco_transf_4"/>
    <property type="match status" value="1"/>
</dbReference>
<dbReference type="InterPro" id="IPR001296">
    <property type="entry name" value="Glyco_trans_1"/>
</dbReference>
<keyword evidence="3" id="KW-0472">Membrane</keyword>
<evidence type="ECO:0000256" key="3">
    <source>
        <dbReference type="SAM" id="Phobius"/>
    </source>
</evidence>
<evidence type="ECO:0000259" key="5">
    <source>
        <dbReference type="Pfam" id="PF13439"/>
    </source>
</evidence>
<dbReference type="InterPro" id="IPR028098">
    <property type="entry name" value="Glyco_trans_4-like_N"/>
</dbReference>
<dbReference type="Proteomes" id="UP000076738">
    <property type="component" value="Unassembled WGS sequence"/>
</dbReference>
<feature type="transmembrane region" description="Helical" evidence="3">
    <location>
        <begin position="543"/>
        <end position="561"/>
    </location>
</feature>
<feature type="region of interest" description="Disordered" evidence="2">
    <location>
        <begin position="512"/>
        <end position="536"/>
    </location>
</feature>
<sequence length="570" mass="62934">MSRTTPIFDPEHFDNAEREVRRQRQLAFEQAETERLANGKLRIAIVTENLMPKVDGVTRTLARLLAHLKEQGHEAVVLGPKSGMSHYETHPLIGTAGIPLVVYPGLKLNFLRPFFLSTISKINPDVVHVVDPIWLGAQVLMAMEMGWCGSDWSGEDAGLASLGTGLGGAPVVASYHTNLPTYATLFGLAWLEPIMWNLTRWLHAKCLLTACPSPSTAAMLEGQGFRNVRLWQRGVDQDLFNPYRRSEKLRESWGVQPSAKKTQTITPLAHLDPAAAMLTPPPSPDLLPVGGLPRRNDTPVVLYVGRVSWEKNLLLLIRSFGLMLESLSSQDAKPILVLVGDGPARQPLEEECKKLGIDAVFMGHITGVKLAECYASADLFAFPSFTETFGQVVLEALASGLPVVGLDAEGTRDLVVHERTGLLLPMPSPPPNMVSKEPQAAPEWRTLLTPATSVAFTESTTVYASLLKQMVTDPRKRAEMSRRASTEGVKGRTWHDAMEAMVQCYREAIQVSRQQRGPKQRYPVPPPDVHESLRKRNPRSRELGVLLLICFISSIVGVWVSQGGRYPRYA</sequence>
<keyword evidence="3" id="KW-1133">Transmembrane helix</keyword>
<dbReference type="AlphaFoldDB" id="A0A167R736"/>
<dbReference type="PANTHER" id="PTHR45947:SF3">
    <property type="entry name" value="SULFOQUINOVOSYL TRANSFERASE SQD2"/>
    <property type="match status" value="1"/>
</dbReference>
<gene>
    <name evidence="6" type="ORF">CALVIDRAFT_533637</name>
</gene>
<organism evidence="6 7">
    <name type="scientific">Calocera viscosa (strain TUFC12733)</name>
    <dbReference type="NCBI Taxonomy" id="1330018"/>
    <lineage>
        <taxon>Eukaryota</taxon>
        <taxon>Fungi</taxon>
        <taxon>Dikarya</taxon>
        <taxon>Basidiomycota</taxon>
        <taxon>Agaricomycotina</taxon>
        <taxon>Dacrymycetes</taxon>
        <taxon>Dacrymycetales</taxon>
        <taxon>Dacrymycetaceae</taxon>
        <taxon>Calocera</taxon>
    </lineage>
</organism>
<dbReference type="EMBL" id="KV417269">
    <property type="protein sequence ID" value="KZP00627.1"/>
    <property type="molecule type" value="Genomic_DNA"/>
</dbReference>
<evidence type="ECO:0000256" key="1">
    <source>
        <dbReference type="ARBA" id="ARBA00022676"/>
    </source>
</evidence>
<dbReference type="SUPFAM" id="SSF53756">
    <property type="entry name" value="UDP-Glycosyltransferase/glycogen phosphorylase"/>
    <property type="match status" value="1"/>
</dbReference>
<keyword evidence="1" id="KW-0328">Glycosyltransferase</keyword>
<evidence type="ECO:0000313" key="6">
    <source>
        <dbReference type="EMBL" id="KZP00627.1"/>
    </source>
</evidence>
<evidence type="ECO:0000256" key="2">
    <source>
        <dbReference type="SAM" id="MobiDB-lite"/>
    </source>
</evidence>
<dbReference type="GO" id="GO:0016757">
    <property type="term" value="F:glycosyltransferase activity"/>
    <property type="evidence" value="ECO:0007669"/>
    <property type="project" value="UniProtKB-KW"/>
</dbReference>
<dbReference type="STRING" id="1330018.A0A167R736"/>
<dbReference type="CDD" id="cd03814">
    <property type="entry name" value="GT4-like"/>
    <property type="match status" value="1"/>
</dbReference>
<reference evidence="6 7" key="1">
    <citation type="journal article" date="2016" name="Mol. Biol. Evol.">
        <title>Comparative Genomics of Early-Diverging Mushroom-Forming Fungi Provides Insights into the Origins of Lignocellulose Decay Capabilities.</title>
        <authorList>
            <person name="Nagy L.G."/>
            <person name="Riley R."/>
            <person name="Tritt A."/>
            <person name="Adam C."/>
            <person name="Daum C."/>
            <person name="Floudas D."/>
            <person name="Sun H."/>
            <person name="Yadav J.S."/>
            <person name="Pangilinan J."/>
            <person name="Larsson K.H."/>
            <person name="Matsuura K."/>
            <person name="Barry K."/>
            <person name="Labutti K."/>
            <person name="Kuo R."/>
            <person name="Ohm R.A."/>
            <person name="Bhattacharya S.S."/>
            <person name="Shirouzu T."/>
            <person name="Yoshinaga Y."/>
            <person name="Martin F.M."/>
            <person name="Grigoriev I.V."/>
            <person name="Hibbett D.S."/>
        </authorList>
    </citation>
    <scope>NUCLEOTIDE SEQUENCE [LARGE SCALE GENOMIC DNA]</scope>
    <source>
        <strain evidence="6 7">TUFC12733</strain>
    </source>
</reference>
<keyword evidence="3" id="KW-0812">Transmembrane</keyword>